<dbReference type="Gene3D" id="2.160.20.80">
    <property type="entry name" value="E3 ubiquitin-protein ligase SopA"/>
    <property type="match status" value="1"/>
</dbReference>
<dbReference type="Proteomes" id="UP000050491">
    <property type="component" value="Unassembled WGS sequence"/>
</dbReference>
<dbReference type="PATRIC" id="fig|1481663.12.peg.2860"/>
<dbReference type="AlphaFoldDB" id="A0A0Q0TNT1"/>
<protein>
    <recommendedName>
        <fullName evidence="3">Pentapeptide repeat-containing protein</fullName>
    </recommendedName>
</protein>
<evidence type="ECO:0000313" key="2">
    <source>
        <dbReference type="Proteomes" id="UP000050491"/>
    </source>
</evidence>
<dbReference type="RefSeq" id="WP_055064053.1">
    <property type="nucleotide sequence ID" value="NZ_LBGP01000004.1"/>
</dbReference>
<dbReference type="SUPFAM" id="SSF141571">
    <property type="entry name" value="Pentapeptide repeat-like"/>
    <property type="match status" value="1"/>
</dbReference>
<accession>A0A0Q0TNT1</accession>
<proteinExistence type="predicted"/>
<dbReference type="Pfam" id="PF00805">
    <property type="entry name" value="Pentapeptide"/>
    <property type="match status" value="1"/>
</dbReference>
<dbReference type="EMBL" id="LBGP01000004">
    <property type="protein sequence ID" value="KQB03970.1"/>
    <property type="molecule type" value="Genomic_DNA"/>
</dbReference>
<evidence type="ECO:0000313" key="1">
    <source>
        <dbReference type="EMBL" id="KQB03970.1"/>
    </source>
</evidence>
<reference evidence="1 2" key="1">
    <citation type="journal article" date="2015" name="Genome Biol. Evol.">
        <title>The Dynamics of Genetic Interactions between Vibrio metoecus and Vibrio cholerae, Two Close Relatives Co-Occurring in the Environment.</title>
        <authorList>
            <person name="Orata F.D."/>
            <person name="Kirchberger P.C."/>
            <person name="Meheust R."/>
            <person name="Barlow E.J."/>
            <person name="Tarr C.L."/>
            <person name="Boucher Y."/>
        </authorList>
    </citation>
    <scope>NUCLEOTIDE SEQUENCE [LARGE SCALE GENOMIC DNA]</scope>
    <source>
        <strain evidence="1 2">YB5B04</strain>
    </source>
</reference>
<comment type="caution">
    <text evidence="1">The sequence shown here is derived from an EMBL/GenBank/DDBJ whole genome shotgun (WGS) entry which is preliminary data.</text>
</comment>
<dbReference type="OrthoDB" id="156143at2"/>
<gene>
    <name evidence="1" type="ORF">XV92_01815</name>
</gene>
<sequence length="221" mass="25403">MARNKKNNRYSYVQKQAEHTKFYNKNFNKTSSFSSVFSGSHFKNTSLVGAKFKYCNLNNVRFENCFLQGTHFKKCTHDGLKFERCILISTSFERMQLHGVEFVDCYILSTNTHACKQFQNSKVYNSFPDGTQYPSDLMSIVDVLRENSCIRKSGVLHRKGGKVNTIALDFLLDEFGVNYLINNLPKLNTLESDFYTLSYISAFLRRVGNPDSLDITRPTAT</sequence>
<name>A0A0Q0TNT1_VIBMT</name>
<dbReference type="InterPro" id="IPR001646">
    <property type="entry name" value="5peptide_repeat"/>
</dbReference>
<organism evidence="1 2">
    <name type="scientific">Vibrio metoecus</name>
    <dbReference type="NCBI Taxonomy" id="1481663"/>
    <lineage>
        <taxon>Bacteria</taxon>
        <taxon>Pseudomonadati</taxon>
        <taxon>Pseudomonadota</taxon>
        <taxon>Gammaproteobacteria</taxon>
        <taxon>Vibrionales</taxon>
        <taxon>Vibrionaceae</taxon>
        <taxon>Vibrio</taxon>
    </lineage>
</organism>
<evidence type="ECO:0008006" key="3">
    <source>
        <dbReference type="Google" id="ProtNLM"/>
    </source>
</evidence>